<accession>A0A7H0LKG1</accession>
<dbReference type="PRINTS" id="PR00469">
    <property type="entry name" value="PNDRDTASEII"/>
</dbReference>
<keyword evidence="3" id="KW-0560">Oxidoreductase</keyword>
<evidence type="ECO:0000256" key="2">
    <source>
        <dbReference type="ARBA" id="ARBA00022630"/>
    </source>
</evidence>
<evidence type="ECO:0000256" key="1">
    <source>
        <dbReference type="ARBA" id="ARBA00018719"/>
    </source>
</evidence>
<dbReference type="KEGG" id="spap:H3Z74_02645"/>
<dbReference type="InterPro" id="IPR050097">
    <property type="entry name" value="Ferredoxin-NADP_redctase_2"/>
</dbReference>
<organism evidence="5 6">
    <name type="scientific">Sphingomonas alpina</name>
    <dbReference type="NCBI Taxonomy" id="653931"/>
    <lineage>
        <taxon>Bacteria</taxon>
        <taxon>Pseudomonadati</taxon>
        <taxon>Pseudomonadota</taxon>
        <taxon>Alphaproteobacteria</taxon>
        <taxon>Sphingomonadales</taxon>
        <taxon>Sphingomonadaceae</taxon>
        <taxon>Sphingomonas</taxon>
    </lineage>
</organism>
<proteinExistence type="predicted"/>
<dbReference type="EMBL" id="CP061038">
    <property type="protein sequence ID" value="QNQ10164.1"/>
    <property type="molecule type" value="Genomic_DNA"/>
</dbReference>
<gene>
    <name evidence="5" type="ORF">H3Z74_02645</name>
</gene>
<dbReference type="InterPro" id="IPR036188">
    <property type="entry name" value="FAD/NAD-bd_sf"/>
</dbReference>
<evidence type="ECO:0000313" key="6">
    <source>
        <dbReference type="Proteomes" id="UP000516148"/>
    </source>
</evidence>
<keyword evidence="6" id="KW-1185">Reference proteome</keyword>
<keyword evidence="2" id="KW-0285">Flavoprotein</keyword>
<dbReference type="PANTHER" id="PTHR48105">
    <property type="entry name" value="THIOREDOXIN REDUCTASE 1-RELATED-RELATED"/>
    <property type="match status" value="1"/>
</dbReference>
<dbReference type="Pfam" id="PF07992">
    <property type="entry name" value="Pyr_redox_2"/>
    <property type="match status" value="2"/>
</dbReference>
<evidence type="ECO:0000259" key="4">
    <source>
        <dbReference type="Pfam" id="PF07992"/>
    </source>
</evidence>
<dbReference type="InterPro" id="IPR023753">
    <property type="entry name" value="FAD/NAD-binding_dom"/>
</dbReference>
<evidence type="ECO:0000256" key="3">
    <source>
        <dbReference type="ARBA" id="ARBA00023002"/>
    </source>
</evidence>
<feature type="domain" description="FAD/NAD(P)-binding" evidence="4">
    <location>
        <begin position="182"/>
        <end position="283"/>
    </location>
</feature>
<reference evidence="5 6" key="1">
    <citation type="submission" date="2020-09" db="EMBL/GenBank/DDBJ databases">
        <title>Sphingomonas sp., a new species isolated from pork steak.</title>
        <authorList>
            <person name="Heidler von Heilborn D."/>
        </authorList>
    </citation>
    <scope>NUCLEOTIDE SEQUENCE [LARGE SCALE GENOMIC DNA]</scope>
    <source>
        <strain evidence="6">S8-3T</strain>
    </source>
</reference>
<dbReference type="Proteomes" id="UP000516148">
    <property type="component" value="Chromosome"/>
</dbReference>
<dbReference type="SUPFAM" id="SSF51905">
    <property type="entry name" value="FAD/NAD(P)-binding domain"/>
    <property type="match status" value="1"/>
</dbReference>
<dbReference type="GO" id="GO:0016491">
    <property type="term" value="F:oxidoreductase activity"/>
    <property type="evidence" value="ECO:0007669"/>
    <property type="project" value="UniProtKB-KW"/>
</dbReference>
<name>A0A7H0LKG1_9SPHN</name>
<protein>
    <recommendedName>
        <fullName evidence="1">Thioredoxin reductase</fullName>
    </recommendedName>
</protein>
<evidence type="ECO:0000313" key="5">
    <source>
        <dbReference type="EMBL" id="QNQ10164.1"/>
    </source>
</evidence>
<dbReference type="Gene3D" id="3.50.50.60">
    <property type="entry name" value="FAD/NAD(P)-binding domain"/>
    <property type="match status" value="2"/>
</dbReference>
<dbReference type="AlphaFoldDB" id="A0A7H0LKG1"/>
<dbReference type="PRINTS" id="PR00368">
    <property type="entry name" value="FADPNR"/>
</dbReference>
<feature type="domain" description="FAD/NAD(P)-binding" evidence="4">
    <location>
        <begin position="2"/>
        <end position="135"/>
    </location>
</feature>
<dbReference type="RefSeq" id="WP_187762468.1">
    <property type="nucleotide sequence ID" value="NZ_CP061038.1"/>
</dbReference>
<sequence>MHDVVVIGGSFAGQSAAMQLARARQNIVMIDAGMPRNRFAEAAHGFLGQDGRAPHAIMREATCQLLAYPTVEIVAAEARSAVRADDHFVVTLSTGVERKTRRLVLATGVSDELPAIPGMSERWGETVLHCPYCHGYEVRDRALGVIANHAMSAHQAALLPDWGTTRYFTQGAYEPDPAELALLAARGVTIERSPVIELIGNAPALDGVRLADGRIIKLSAIFTAPRTRPSSPIAGNLGCAMEEGPTGPFVKVDPWGLTSVPGVYAAGDATTPMHNATIASASGVLAGVAAHQSLVRA</sequence>